<keyword evidence="3" id="KW-1185">Reference proteome</keyword>
<name>G8BSB0_TETPH</name>
<dbReference type="EMBL" id="HE612859">
    <property type="protein sequence ID" value="CCE62731.1"/>
    <property type="molecule type" value="Genomic_DNA"/>
</dbReference>
<dbReference type="RefSeq" id="XP_003685165.1">
    <property type="nucleotide sequence ID" value="XM_003685117.1"/>
</dbReference>
<dbReference type="OMA" id="DEKCEVF"/>
<dbReference type="eggNOG" id="ENOG502S3XE">
    <property type="taxonomic scope" value="Eukaryota"/>
</dbReference>
<dbReference type="GeneID" id="11531050"/>
<accession>G8BSB0</accession>
<gene>
    <name evidence="2" type="primary">TPHA0D00880</name>
    <name evidence="2" type="ordered locus">TPHA_0D00880</name>
</gene>
<proteinExistence type="predicted"/>
<dbReference type="Proteomes" id="UP000005666">
    <property type="component" value="Chromosome 4"/>
</dbReference>
<feature type="compositionally biased region" description="Basic and acidic residues" evidence="1">
    <location>
        <begin position="268"/>
        <end position="292"/>
    </location>
</feature>
<protein>
    <submittedName>
        <fullName evidence="2">Uncharacterized protein</fullName>
    </submittedName>
</protein>
<sequence length="318" mass="37542">MPKSNVSDIVNSLKVLKLNDENVESSKSNYSDNFKSLINENYYLQMQLKEKDSELMKLRKHGQVEQQRHNVYDYKLGTTDEDKFSNFGSDLISHFSESPMKCKRGTSVKTETSLATTNITEINKDHLLFKNNVIPFIENLILILNTNFIFEKECNDLNNLYKQFLENTAEQDSQLLNNILTKIIFLTRQLVAILNKELKFSKRNKNIESKDTHRDRSKHHYNQIDMKYLQEQILYKLDELANKKQKYRKPQYSKESEKGLEIIPIGYREQKNELKQQKRDPTQSSSSREKCSRSKRKDSLQNFLLEVQNEYTSKSFHS</sequence>
<dbReference type="OrthoDB" id="4068351at2759"/>
<evidence type="ECO:0000256" key="1">
    <source>
        <dbReference type="SAM" id="MobiDB-lite"/>
    </source>
</evidence>
<reference evidence="2 3" key="1">
    <citation type="journal article" date="2011" name="Proc. Natl. Acad. Sci. U.S.A.">
        <title>Evolutionary erosion of yeast sex chromosomes by mating-type switching accidents.</title>
        <authorList>
            <person name="Gordon J.L."/>
            <person name="Armisen D."/>
            <person name="Proux-Wera E."/>
            <person name="Oheigeartaigh S.S."/>
            <person name="Byrne K.P."/>
            <person name="Wolfe K.H."/>
        </authorList>
    </citation>
    <scope>NUCLEOTIDE SEQUENCE [LARGE SCALE GENOMIC DNA]</scope>
    <source>
        <strain evidence="3">ATCC 24235 / CBS 4417 / NBRC 1672 / NRRL Y-8282 / UCD 70-5</strain>
    </source>
</reference>
<feature type="region of interest" description="Disordered" evidence="1">
    <location>
        <begin position="268"/>
        <end position="299"/>
    </location>
</feature>
<dbReference type="AlphaFoldDB" id="G8BSB0"/>
<organism evidence="2 3">
    <name type="scientific">Tetrapisispora phaffii (strain ATCC 24235 / CBS 4417 / NBRC 1672 / NRRL Y-8282 / UCD 70-5)</name>
    <name type="common">Yeast</name>
    <name type="synonym">Fabospora phaffii</name>
    <dbReference type="NCBI Taxonomy" id="1071381"/>
    <lineage>
        <taxon>Eukaryota</taxon>
        <taxon>Fungi</taxon>
        <taxon>Dikarya</taxon>
        <taxon>Ascomycota</taxon>
        <taxon>Saccharomycotina</taxon>
        <taxon>Saccharomycetes</taxon>
        <taxon>Saccharomycetales</taxon>
        <taxon>Saccharomycetaceae</taxon>
        <taxon>Tetrapisispora</taxon>
    </lineage>
</organism>
<dbReference type="HOGENOM" id="CLU_874866_0_0_1"/>
<evidence type="ECO:0000313" key="2">
    <source>
        <dbReference type="EMBL" id="CCE62731.1"/>
    </source>
</evidence>
<dbReference type="KEGG" id="tpf:TPHA_0D00880"/>
<evidence type="ECO:0000313" key="3">
    <source>
        <dbReference type="Proteomes" id="UP000005666"/>
    </source>
</evidence>